<evidence type="ECO:0000313" key="8">
    <source>
        <dbReference type="Proteomes" id="UP000636709"/>
    </source>
</evidence>
<dbReference type="GO" id="GO:0046872">
    <property type="term" value="F:metal ion binding"/>
    <property type="evidence" value="ECO:0007669"/>
    <property type="project" value="UniProtKB-KW"/>
</dbReference>
<dbReference type="InterPro" id="IPR027443">
    <property type="entry name" value="IPNS-like_sf"/>
</dbReference>
<proteinExistence type="inferred from homology"/>
<dbReference type="PANTHER" id="PTHR47991">
    <property type="entry name" value="OXOGLUTARATE/IRON-DEPENDENT DIOXYGENASE"/>
    <property type="match status" value="1"/>
</dbReference>
<reference evidence="7" key="1">
    <citation type="submission" date="2020-07" db="EMBL/GenBank/DDBJ databases">
        <title>Genome sequence and genetic diversity analysis of an under-domesticated orphan crop, white fonio (Digitaria exilis).</title>
        <authorList>
            <person name="Bennetzen J.L."/>
            <person name="Chen S."/>
            <person name="Ma X."/>
            <person name="Wang X."/>
            <person name="Yssel A.E.J."/>
            <person name="Chaluvadi S.R."/>
            <person name="Johnson M."/>
            <person name="Gangashetty P."/>
            <person name="Hamidou F."/>
            <person name="Sanogo M.D."/>
            <person name="Zwaenepoel A."/>
            <person name="Wallace J."/>
            <person name="Van De Peer Y."/>
            <person name="Van Deynze A."/>
        </authorList>
    </citation>
    <scope>NUCLEOTIDE SEQUENCE</scope>
    <source>
        <tissue evidence="7">Leaves</tissue>
    </source>
</reference>
<keyword evidence="3 5" id="KW-0560">Oxidoreductase</keyword>
<gene>
    <name evidence="7" type="ORF">HU200_035560</name>
</gene>
<evidence type="ECO:0000313" key="7">
    <source>
        <dbReference type="EMBL" id="KAF8698048.1"/>
    </source>
</evidence>
<dbReference type="Gene3D" id="2.60.120.330">
    <property type="entry name" value="B-lactam Antibiotic, Isopenicillin N Synthase, Chain"/>
    <property type="match status" value="1"/>
</dbReference>
<dbReference type="Pfam" id="PF14226">
    <property type="entry name" value="DIOX_N"/>
    <property type="match status" value="1"/>
</dbReference>
<evidence type="ECO:0000256" key="3">
    <source>
        <dbReference type="ARBA" id="ARBA00023002"/>
    </source>
</evidence>
<dbReference type="InterPro" id="IPR050295">
    <property type="entry name" value="Plant_2OG-oxidoreductases"/>
</dbReference>
<dbReference type="AlphaFoldDB" id="A0A835BNA7"/>
<organism evidence="7 8">
    <name type="scientific">Digitaria exilis</name>
    <dbReference type="NCBI Taxonomy" id="1010633"/>
    <lineage>
        <taxon>Eukaryota</taxon>
        <taxon>Viridiplantae</taxon>
        <taxon>Streptophyta</taxon>
        <taxon>Embryophyta</taxon>
        <taxon>Tracheophyta</taxon>
        <taxon>Spermatophyta</taxon>
        <taxon>Magnoliopsida</taxon>
        <taxon>Liliopsida</taxon>
        <taxon>Poales</taxon>
        <taxon>Poaceae</taxon>
        <taxon>PACMAD clade</taxon>
        <taxon>Panicoideae</taxon>
        <taxon>Panicodae</taxon>
        <taxon>Paniceae</taxon>
        <taxon>Anthephorinae</taxon>
        <taxon>Digitaria</taxon>
    </lineage>
</organism>
<dbReference type="Proteomes" id="UP000636709">
    <property type="component" value="Unassembled WGS sequence"/>
</dbReference>
<evidence type="ECO:0000259" key="6">
    <source>
        <dbReference type="PROSITE" id="PS51471"/>
    </source>
</evidence>
<keyword evidence="4 5" id="KW-0408">Iron</keyword>
<evidence type="ECO:0000256" key="1">
    <source>
        <dbReference type="ARBA" id="ARBA00008056"/>
    </source>
</evidence>
<dbReference type="PROSITE" id="PS51471">
    <property type="entry name" value="FE2OG_OXY"/>
    <property type="match status" value="1"/>
</dbReference>
<comment type="caution">
    <text evidence="7">The sequence shown here is derived from an EMBL/GenBank/DDBJ whole genome shotgun (WGS) entry which is preliminary data.</text>
</comment>
<keyword evidence="2 5" id="KW-0479">Metal-binding</keyword>
<comment type="similarity">
    <text evidence="1 5">Belongs to the iron/ascorbate-dependent oxidoreductase family.</text>
</comment>
<evidence type="ECO:0000256" key="2">
    <source>
        <dbReference type="ARBA" id="ARBA00022723"/>
    </source>
</evidence>
<dbReference type="GO" id="GO:0016491">
    <property type="term" value="F:oxidoreductase activity"/>
    <property type="evidence" value="ECO:0007669"/>
    <property type="project" value="UniProtKB-KW"/>
</dbReference>
<accession>A0A835BNA7</accession>
<evidence type="ECO:0000256" key="5">
    <source>
        <dbReference type="RuleBase" id="RU003682"/>
    </source>
</evidence>
<name>A0A835BNA7_9POAL</name>
<evidence type="ECO:0000256" key="4">
    <source>
        <dbReference type="ARBA" id="ARBA00023004"/>
    </source>
</evidence>
<dbReference type="OrthoDB" id="288590at2759"/>
<dbReference type="Pfam" id="PF03171">
    <property type="entry name" value="2OG-FeII_Oxy"/>
    <property type="match status" value="1"/>
</dbReference>
<dbReference type="InterPro" id="IPR005123">
    <property type="entry name" value="Oxoglu/Fe-dep_dioxygenase_dom"/>
</dbReference>
<feature type="domain" description="Fe2OG dioxygenase" evidence="6">
    <location>
        <begin position="194"/>
        <end position="281"/>
    </location>
</feature>
<protein>
    <recommendedName>
        <fullName evidence="6">Fe2OG dioxygenase domain-containing protein</fullName>
    </recommendedName>
</protein>
<dbReference type="EMBL" id="JACEFO010001866">
    <property type="protein sequence ID" value="KAF8698048.1"/>
    <property type="molecule type" value="Genomic_DNA"/>
</dbReference>
<dbReference type="InterPro" id="IPR026992">
    <property type="entry name" value="DIOX_N"/>
</dbReference>
<keyword evidence="8" id="KW-1185">Reference proteome</keyword>
<dbReference type="SUPFAM" id="SSF51197">
    <property type="entry name" value="Clavaminate synthase-like"/>
    <property type="match status" value="1"/>
</dbReference>
<dbReference type="InterPro" id="IPR044861">
    <property type="entry name" value="IPNS-like_FE2OG_OXY"/>
</dbReference>
<sequence length="370" mass="40871">MADEQEQPWRIPPIVQELAAGVQEPPSRYMVREKDRPVVGVPMPEPIPVVDLSRLSALQNWGLFLAVGHGIEPGLLAEMMKVSRGFFDLPLAEKQKHSNLVNGKEFRLQGYGGDMVVAEDQVLDWCDRLCLVSPQPLADASSFLQVQQQLLLHPWPLLAYTVKCREVAGVVFGIMAKLLGLPEGYFVDAMGEESTTYAKLNYYPSCPKPEHVLGLKPHSDGSLLTVIVVDDDDGDAGVWYDVPVVPGALLVNAGDTIESPVHRVVTNAERERVSLAMFYALDLEKEIEPAPELVGEEKPRRYGKVKTKDYVAQLLETYARGVRTIDTLKISMPTLQGQPELASLVISTIGSQQPTEVDYRDGIRLLSANC</sequence>